<keyword evidence="2" id="KW-1185">Reference proteome</keyword>
<protein>
    <submittedName>
        <fullName evidence="1">Unnamed protein product</fullName>
    </submittedName>
</protein>
<gene>
    <name evidence="1" type="ORF">Amon02_001022500</name>
</gene>
<organism evidence="1 2">
    <name type="scientific">Ambrosiozyma monospora</name>
    <name type="common">Yeast</name>
    <name type="synonym">Endomycopsis monosporus</name>
    <dbReference type="NCBI Taxonomy" id="43982"/>
    <lineage>
        <taxon>Eukaryota</taxon>
        <taxon>Fungi</taxon>
        <taxon>Dikarya</taxon>
        <taxon>Ascomycota</taxon>
        <taxon>Saccharomycotina</taxon>
        <taxon>Pichiomycetes</taxon>
        <taxon>Pichiales</taxon>
        <taxon>Pichiaceae</taxon>
        <taxon>Ambrosiozyma</taxon>
    </lineage>
</organism>
<dbReference type="EMBL" id="BSXS01010089">
    <property type="protein sequence ID" value="GME97370.1"/>
    <property type="molecule type" value="Genomic_DNA"/>
</dbReference>
<name>A0ACB5TYD7_AMBMO</name>
<sequence length="355" mass="40734">MIMPPDLLGTRKNVSTFFSHISSILFARSNERFKIDELVLGIKITEIPWLTKTPQKLSKMAFEQAQKKLKSVIKWFIQRTVFNLVDSFFHVTTVSQSQEIKYYRHDIWKIISTSFKDKYFSKHIKPPVNAPNELYDFKKNQDYIGLARLMPKPHDFRLIAVPFKGLKASKFDYLQYMKNEVRVLNQVLNSKRQTNSLRSVGELCVQLASYKKALISHSKAFRNAPDAHQQDNTINGDMYGSVPPLHCLRFDIKQAYDTLPVAKIRESIIKLFPVEHEVVYLSEVREVTKGYLGAKKMHCSSTINSNKNPATLNLPTRQPDDPMPTLLAGHHANCAKANDKPVYVNTNKTTGKYAL</sequence>
<evidence type="ECO:0000313" key="2">
    <source>
        <dbReference type="Proteomes" id="UP001165064"/>
    </source>
</evidence>
<proteinExistence type="predicted"/>
<evidence type="ECO:0000313" key="1">
    <source>
        <dbReference type="EMBL" id="GME97370.1"/>
    </source>
</evidence>
<comment type="caution">
    <text evidence="1">The sequence shown here is derived from an EMBL/GenBank/DDBJ whole genome shotgun (WGS) entry which is preliminary data.</text>
</comment>
<accession>A0ACB5TYD7</accession>
<dbReference type="Proteomes" id="UP001165064">
    <property type="component" value="Unassembled WGS sequence"/>
</dbReference>
<reference evidence="1" key="1">
    <citation type="submission" date="2023-04" db="EMBL/GenBank/DDBJ databases">
        <title>Ambrosiozyma monospora NBRC 10751.</title>
        <authorList>
            <person name="Ichikawa N."/>
            <person name="Sato H."/>
            <person name="Tonouchi N."/>
        </authorList>
    </citation>
    <scope>NUCLEOTIDE SEQUENCE</scope>
    <source>
        <strain evidence="1">NBRC 10751</strain>
    </source>
</reference>